<dbReference type="Proteomes" id="UP000481030">
    <property type="component" value="Unassembled WGS sequence"/>
</dbReference>
<reference evidence="3 4" key="1">
    <citation type="journal article" date="2016" name="Antonie Van Leeuwenhoek">
        <title>Bacillus depressus sp. nov., isolated from soil of a sunflower field.</title>
        <authorList>
            <person name="Wei X."/>
            <person name="Xin D."/>
            <person name="Xin Y."/>
            <person name="Zhang H."/>
            <person name="Wang T."/>
            <person name="Zhang J."/>
        </authorList>
    </citation>
    <scope>NUCLEOTIDE SEQUENCE [LARGE SCALE GENOMIC DNA]</scope>
    <source>
        <strain evidence="3 4">BZ1</strain>
    </source>
</reference>
<keyword evidence="1" id="KW-0812">Transmembrane</keyword>
<dbReference type="RefSeq" id="WP_151536646.1">
    <property type="nucleotide sequence ID" value="NZ_WBOS01000015.1"/>
</dbReference>
<keyword evidence="1" id="KW-0472">Membrane</keyword>
<gene>
    <name evidence="3" type="ORF">F7731_20445</name>
</gene>
<dbReference type="OrthoDB" id="2935725at2"/>
<evidence type="ECO:0000259" key="2">
    <source>
        <dbReference type="Pfam" id="PF14258"/>
    </source>
</evidence>
<feature type="transmembrane region" description="Helical" evidence="1">
    <location>
        <begin position="241"/>
        <end position="261"/>
    </location>
</feature>
<protein>
    <submittedName>
        <fullName evidence="3">DUF4350 domain-containing protein</fullName>
    </submittedName>
</protein>
<name>A0A6L3V507_9BACI</name>
<keyword evidence="1" id="KW-1133">Transmembrane helix</keyword>
<comment type="caution">
    <text evidence="3">The sequence shown here is derived from an EMBL/GenBank/DDBJ whole genome shotgun (WGS) entry which is preliminary data.</text>
</comment>
<dbReference type="AlphaFoldDB" id="A0A6L3V507"/>
<evidence type="ECO:0000256" key="1">
    <source>
        <dbReference type="SAM" id="Phobius"/>
    </source>
</evidence>
<dbReference type="InterPro" id="IPR025646">
    <property type="entry name" value="DUF4350"/>
</dbReference>
<feature type="transmembrane region" description="Helical" evidence="1">
    <location>
        <begin position="12"/>
        <end position="29"/>
    </location>
</feature>
<dbReference type="EMBL" id="WBOS01000015">
    <property type="protein sequence ID" value="KAB2330158.1"/>
    <property type="molecule type" value="Genomic_DNA"/>
</dbReference>
<feature type="domain" description="DUF4350" evidence="2">
    <location>
        <begin position="42"/>
        <end position="211"/>
    </location>
</feature>
<organism evidence="3 4">
    <name type="scientific">Cytobacillus depressus</name>
    <dbReference type="NCBI Taxonomy" id="1602942"/>
    <lineage>
        <taxon>Bacteria</taxon>
        <taxon>Bacillati</taxon>
        <taxon>Bacillota</taxon>
        <taxon>Bacilli</taxon>
        <taxon>Bacillales</taxon>
        <taxon>Bacillaceae</taxon>
        <taxon>Cytobacillus</taxon>
    </lineage>
</organism>
<evidence type="ECO:0000313" key="4">
    <source>
        <dbReference type="Proteomes" id="UP000481030"/>
    </source>
</evidence>
<accession>A0A6L3V507</accession>
<dbReference type="Pfam" id="PF14258">
    <property type="entry name" value="DUF4350"/>
    <property type="match status" value="1"/>
</dbReference>
<evidence type="ECO:0000313" key="3">
    <source>
        <dbReference type="EMBL" id="KAB2330158.1"/>
    </source>
</evidence>
<keyword evidence="4" id="KW-1185">Reference proteome</keyword>
<proteinExistence type="predicted"/>
<sequence>MLGENSKGRAWIYIFALLIVFMVVSYFSFSPELKQYPDYVTESPSPTGTKAFYTYLSHEKKVKKWTHSPQLLRNQEGRQLLIMAEPNFFQNGEETEGYISFMEAGNTILFLKKNPKGFFNINTFPVDENNLSAERQEVVTPAGIKHHAEISSSVRLQTNENDEILISDQAGTVALKRPFGNGQLVVANTPEWISNGKVLTEDHLPLLFSLLLVEDASIILFDEYIHGGENAANLSALYPMWFLLLIIQGGLLAILALWFTGKRFGPIYTPREEAVRFSDEKLRALAAWYMRGRRYHDSLGIQAEYVKLMMQEQFGIPYNKPWTDILEQLSKKWRNMSQSEIQAFLTGLSHMLEKDKVNKQEYLLWSKKLDHLRKEVEDK</sequence>